<dbReference type="EMBL" id="SRPW01000590">
    <property type="protein sequence ID" value="KAG6013433.1"/>
    <property type="molecule type" value="Genomic_DNA"/>
</dbReference>
<organism evidence="1 2">
    <name type="scientific">Claviceps pusilla</name>
    <dbReference type="NCBI Taxonomy" id="123648"/>
    <lineage>
        <taxon>Eukaryota</taxon>
        <taxon>Fungi</taxon>
        <taxon>Dikarya</taxon>
        <taxon>Ascomycota</taxon>
        <taxon>Pezizomycotina</taxon>
        <taxon>Sordariomycetes</taxon>
        <taxon>Hypocreomycetidae</taxon>
        <taxon>Hypocreales</taxon>
        <taxon>Clavicipitaceae</taxon>
        <taxon>Claviceps</taxon>
    </lineage>
</organism>
<protein>
    <submittedName>
        <fullName evidence="1">Uncharacterized protein</fullName>
    </submittedName>
</protein>
<evidence type="ECO:0000313" key="2">
    <source>
        <dbReference type="Proteomes" id="UP000748025"/>
    </source>
</evidence>
<accession>A0A9P7ND17</accession>
<proteinExistence type="predicted"/>
<gene>
    <name evidence="1" type="ORF">E4U43_007296</name>
</gene>
<sequence>MTQAKVLLHTQSTDLCLDQRDRPNDMPEAYERPGSQPHPLLRCGTAVVRKLGIGTAKDVHAVRINYVLELTGRMPLLPFFVENKRSWSRAHVTTGDTVRSIIRRIIVKETALYLTGLNIYRLEHGVSRTEPSPARLRLPSPIFISRCGTFTGMRRPKVCWNAFPVCKPPTTSQAKAQRHTLRSWHSGQAITPLSAERRIGRGGSGGVCLRHGGPTRLCTW</sequence>
<reference evidence="1" key="1">
    <citation type="journal article" date="2020" name="bioRxiv">
        <title>Whole genome comparisons of ergot fungi reveals the divergence and evolution of species within the genus Claviceps are the result of varying mechanisms driving genome evolution and host range expansion.</title>
        <authorList>
            <person name="Wyka S.A."/>
            <person name="Mondo S.J."/>
            <person name="Liu M."/>
            <person name="Dettman J."/>
            <person name="Nalam V."/>
            <person name="Broders K.D."/>
        </authorList>
    </citation>
    <scope>NUCLEOTIDE SEQUENCE</scope>
    <source>
        <strain evidence="1">CCC 602</strain>
    </source>
</reference>
<dbReference type="Proteomes" id="UP000748025">
    <property type="component" value="Unassembled WGS sequence"/>
</dbReference>
<comment type="caution">
    <text evidence="1">The sequence shown here is derived from an EMBL/GenBank/DDBJ whole genome shotgun (WGS) entry which is preliminary data.</text>
</comment>
<evidence type="ECO:0000313" key="1">
    <source>
        <dbReference type="EMBL" id="KAG6013433.1"/>
    </source>
</evidence>
<keyword evidence="2" id="KW-1185">Reference proteome</keyword>
<name>A0A9P7ND17_9HYPO</name>
<dbReference type="AlphaFoldDB" id="A0A9P7ND17"/>